<dbReference type="InterPro" id="IPR000835">
    <property type="entry name" value="HTH_MarR-typ"/>
</dbReference>
<proteinExistence type="predicted"/>
<sequence length="169" mass="18864">MVVNPEAPGSKSPQTELGQALRMAWWSYVHRIDTDMEAAGYPERRAAMNYVFALYAQPAPLTISQMGRQFDVSRQAASKIVADLRRRGYVDVVASTEDQREKVVELTDKAVEHVRARLHAAAALDRAVRRRVGADGLERLHRALEAVGEVARGNAELDPANLYRAPDLW</sequence>
<protein>
    <submittedName>
        <fullName evidence="2">Putative regulatory protein</fullName>
    </submittedName>
</protein>
<dbReference type="InterPro" id="IPR036390">
    <property type="entry name" value="WH_DNA-bd_sf"/>
</dbReference>
<name>A0A0U0W5Z7_MYCBE</name>
<dbReference type="Pfam" id="PF12802">
    <property type="entry name" value="MarR_2"/>
    <property type="match status" value="1"/>
</dbReference>
<reference evidence="2 3" key="1">
    <citation type="submission" date="2015-03" db="EMBL/GenBank/DDBJ databases">
        <authorList>
            <person name="Murphy D."/>
        </authorList>
    </citation>
    <scope>NUCLEOTIDE SEQUENCE [LARGE SCALE GENOMIC DNA]</scope>
    <source>
        <strain evidence="2 3">DSM 44277</strain>
    </source>
</reference>
<dbReference type="EMBL" id="CSTD01000001">
    <property type="protein sequence ID" value="CPR09575.1"/>
    <property type="molecule type" value="Genomic_DNA"/>
</dbReference>
<feature type="domain" description="HTH marR-type" evidence="1">
    <location>
        <begin position="14"/>
        <end position="149"/>
    </location>
</feature>
<dbReference type="RefSeq" id="WP_085180326.1">
    <property type="nucleotide sequence ID" value="NZ_CSTD01000001.1"/>
</dbReference>
<organism evidence="2 3">
    <name type="scientific">Mycobacterium bohemicum DSM 44277</name>
    <dbReference type="NCBI Taxonomy" id="1236609"/>
    <lineage>
        <taxon>Bacteria</taxon>
        <taxon>Bacillati</taxon>
        <taxon>Actinomycetota</taxon>
        <taxon>Actinomycetes</taxon>
        <taxon>Mycobacteriales</taxon>
        <taxon>Mycobacteriaceae</taxon>
        <taxon>Mycobacterium</taxon>
    </lineage>
</organism>
<gene>
    <name evidence="2" type="ORF">BN971_01571</name>
</gene>
<dbReference type="AlphaFoldDB" id="A0A0U0W5Z7"/>
<dbReference type="Proteomes" id="UP000198875">
    <property type="component" value="Unassembled WGS sequence"/>
</dbReference>
<evidence type="ECO:0000313" key="3">
    <source>
        <dbReference type="Proteomes" id="UP000198875"/>
    </source>
</evidence>
<dbReference type="PANTHER" id="PTHR33164">
    <property type="entry name" value="TRANSCRIPTIONAL REGULATOR, MARR FAMILY"/>
    <property type="match status" value="1"/>
</dbReference>
<dbReference type="Gene3D" id="1.10.10.10">
    <property type="entry name" value="Winged helix-like DNA-binding domain superfamily/Winged helix DNA-binding domain"/>
    <property type="match status" value="1"/>
</dbReference>
<dbReference type="GO" id="GO:0006950">
    <property type="term" value="P:response to stress"/>
    <property type="evidence" value="ECO:0007669"/>
    <property type="project" value="TreeGrafter"/>
</dbReference>
<dbReference type="SUPFAM" id="SSF46785">
    <property type="entry name" value="Winged helix' DNA-binding domain"/>
    <property type="match status" value="1"/>
</dbReference>
<dbReference type="InterPro" id="IPR036388">
    <property type="entry name" value="WH-like_DNA-bd_sf"/>
</dbReference>
<evidence type="ECO:0000313" key="2">
    <source>
        <dbReference type="EMBL" id="CPR09575.1"/>
    </source>
</evidence>
<evidence type="ECO:0000259" key="1">
    <source>
        <dbReference type="PROSITE" id="PS50995"/>
    </source>
</evidence>
<dbReference type="GO" id="GO:0003700">
    <property type="term" value="F:DNA-binding transcription factor activity"/>
    <property type="evidence" value="ECO:0007669"/>
    <property type="project" value="InterPro"/>
</dbReference>
<dbReference type="OrthoDB" id="4716299at2"/>
<dbReference type="PANTHER" id="PTHR33164:SF43">
    <property type="entry name" value="HTH-TYPE TRANSCRIPTIONAL REPRESSOR YETL"/>
    <property type="match status" value="1"/>
</dbReference>
<dbReference type="PROSITE" id="PS50995">
    <property type="entry name" value="HTH_MARR_2"/>
    <property type="match status" value="1"/>
</dbReference>
<dbReference type="SMART" id="SM00347">
    <property type="entry name" value="HTH_MARR"/>
    <property type="match status" value="1"/>
</dbReference>
<accession>A0A0U0W5Z7</accession>
<dbReference type="InterPro" id="IPR039422">
    <property type="entry name" value="MarR/SlyA-like"/>
</dbReference>